<dbReference type="Gene3D" id="3.40.50.300">
    <property type="entry name" value="P-loop containing nucleotide triphosphate hydrolases"/>
    <property type="match status" value="1"/>
</dbReference>
<dbReference type="InterPro" id="IPR056599">
    <property type="entry name" value="AAA_lid_fung"/>
</dbReference>
<feature type="region of interest" description="Disordered" evidence="1">
    <location>
        <begin position="1"/>
        <end position="21"/>
    </location>
</feature>
<name>A0A9P4Y4X6_CRYP1</name>
<dbReference type="OrthoDB" id="10042665at2759"/>
<dbReference type="RefSeq" id="XP_040777176.1">
    <property type="nucleotide sequence ID" value="XM_040923390.1"/>
</dbReference>
<organism evidence="3 4">
    <name type="scientific">Cryphonectria parasitica (strain ATCC 38755 / EP155)</name>
    <dbReference type="NCBI Taxonomy" id="660469"/>
    <lineage>
        <taxon>Eukaryota</taxon>
        <taxon>Fungi</taxon>
        <taxon>Dikarya</taxon>
        <taxon>Ascomycota</taxon>
        <taxon>Pezizomycotina</taxon>
        <taxon>Sordariomycetes</taxon>
        <taxon>Sordariomycetidae</taxon>
        <taxon>Diaporthales</taxon>
        <taxon>Cryphonectriaceae</taxon>
        <taxon>Cryphonectria-Endothia species complex</taxon>
        <taxon>Cryphonectria</taxon>
    </lineage>
</organism>
<comment type="caution">
    <text evidence="3">The sequence shown here is derived from an EMBL/GenBank/DDBJ whole genome shotgun (WGS) entry which is preliminary data.</text>
</comment>
<dbReference type="EMBL" id="MU032347">
    <property type="protein sequence ID" value="KAF3766215.1"/>
    <property type="molecule type" value="Genomic_DNA"/>
</dbReference>
<feature type="region of interest" description="Disordered" evidence="1">
    <location>
        <begin position="332"/>
        <end position="352"/>
    </location>
</feature>
<dbReference type="CDD" id="cd19481">
    <property type="entry name" value="RecA-like_protease"/>
    <property type="match status" value="1"/>
</dbReference>
<dbReference type="PANTHER" id="PTHR46411:SF2">
    <property type="entry name" value="AAA+ ATPASE DOMAIN-CONTAINING PROTEIN"/>
    <property type="match status" value="1"/>
</dbReference>
<sequence>MIDMETYNALHGEEDEVRNQADTLPWRGNLTPEEMQSEGPPPGNFTLLLPPTIKAFRFHDKKWKTLAVEHLQDINWDTEAFKKLVFDKQKKKLIQALVMNHVVNSSSADIIESKGNGLIILLHGPPGTGKTLTAESVAEFSKRPLYRLTSGDIGTDPEIVEKSLEHIFYLGNIWKAVVLLDECEVFMEERVPTDLKRNALVSVFLRALEYYDGILILTSNRVGTFDEAFKSRMHLAMYYPTLEQDDREEIWSNFFQKLADEKDQDPGLDIDVKGLMSSTQSLAQHKINGRQIRNAIRTARQLALFDNETFSASHIRDCIKVVKEFERYVEETQGESSTKRAELTGIRKDPES</sequence>
<evidence type="ECO:0000256" key="1">
    <source>
        <dbReference type="SAM" id="MobiDB-lite"/>
    </source>
</evidence>
<dbReference type="Pfam" id="PF00004">
    <property type="entry name" value="AAA"/>
    <property type="match status" value="1"/>
</dbReference>
<dbReference type="AlphaFoldDB" id="A0A9P4Y4X6"/>
<feature type="compositionally biased region" description="Basic and acidic residues" evidence="1">
    <location>
        <begin position="337"/>
        <end position="352"/>
    </location>
</feature>
<dbReference type="InterPro" id="IPR027417">
    <property type="entry name" value="P-loop_NTPase"/>
</dbReference>
<evidence type="ECO:0000259" key="2">
    <source>
        <dbReference type="SMART" id="SM00382"/>
    </source>
</evidence>
<dbReference type="GO" id="GO:0005524">
    <property type="term" value="F:ATP binding"/>
    <property type="evidence" value="ECO:0007669"/>
    <property type="project" value="InterPro"/>
</dbReference>
<feature type="domain" description="AAA+ ATPase" evidence="2">
    <location>
        <begin position="116"/>
        <end position="241"/>
    </location>
</feature>
<gene>
    <name evidence="3" type="ORF">M406DRAFT_356236</name>
</gene>
<dbReference type="Pfam" id="PF23232">
    <property type="entry name" value="AAA_lid_13"/>
    <property type="match status" value="1"/>
</dbReference>
<keyword evidence="4" id="KW-1185">Reference proteome</keyword>
<reference evidence="3" key="1">
    <citation type="journal article" date="2020" name="Phytopathology">
        <title>Genome sequence of the chestnut blight fungus Cryphonectria parasitica EP155: A fundamental resource for an archetypical invasive plant pathogen.</title>
        <authorList>
            <person name="Crouch J.A."/>
            <person name="Dawe A."/>
            <person name="Aerts A."/>
            <person name="Barry K."/>
            <person name="Churchill A.C.L."/>
            <person name="Grimwood J."/>
            <person name="Hillman B."/>
            <person name="Milgroom M.G."/>
            <person name="Pangilinan J."/>
            <person name="Smith M."/>
            <person name="Salamov A."/>
            <person name="Schmutz J."/>
            <person name="Yadav J."/>
            <person name="Grigoriev I.V."/>
            <person name="Nuss D."/>
        </authorList>
    </citation>
    <scope>NUCLEOTIDE SEQUENCE</scope>
    <source>
        <strain evidence="3">EP155</strain>
    </source>
</reference>
<protein>
    <recommendedName>
        <fullName evidence="2">AAA+ ATPase domain-containing protein</fullName>
    </recommendedName>
</protein>
<dbReference type="SUPFAM" id="SSF52540">
    <property type="entry name" value="P-loop containing nucleoside triphosphate hydrolases"/>
    <property type="match status" value="1"/>
</dbReference>
<evidence type="ECO:0000313" key="3">
    <source>
        <dbReference type="EMBL" id="KAF3766215.1"/>
    </source>
</evidence>
<dbReference type="GO" id="GO:0016887">
    <property type="term" value="F:ATP hydrolysis activity"/>
    <property type="evidence" value="ECO:0007669"/>
    <property type="project" value="InterPro"/>
</dbReference>
<dbReference type="InterPro" id="IPR003593">
    <property type="entry name" value="AAA+_ATPase"/>
</dbReference>
<dbReference type="Proteomes" id="UP000803844">
    <property type="component" value="Unassembled WGS sequence"/>
</dbReference>
<dbReference type="PANTHER" id="PTHR46411">
    <property type="entry name" value="FAMILY ATPASE, PUTATIVE-RELATED"/>
    <property type="match status" value="1"/>
</dbReference>
<dbReference type="GeneID" id="63840519"/>
<dbReference type="InterPro" id="IPR003959">
    <property type="entry name" value="ATPase_AAA_core"/>
</dbReference>
<accession>A0A9P4Y4X6</accession>
<proteinExistence type="predicted"/>
<evidence type="ECO:0000313" key="4">
    <source>
        <dbReference type="Proteomes" id="UP000803844"/>
    </source>
</evidence>
<dbReference type="SMART" id="SM00382">
    <property type="entry name" value="AAA"/>
    <property type="match status" value="1"/>
</dbReference>